<gene>
    <name evidence="2" type="ORF">EDE15_2252</name>
</gene>
<sequence>MYANNNDKKGSVAWFKTEYPLIALLGLLYIALIGRYRAFDLDNSWFLSFSHSFWTRRIETDTFMLRVFPTGMGGVIAFGKLAAVVQGVILSLFGWSLTAATLISITFTLLSLALLANVCRRLGYSANFTLCFIALLGFTEPFIAVSQKARYEFLPIFLLSLALWLAVREHIGFSIFVATMATEVEPAAIVIPFAVATFLISQNIHSKRLRTPRLILRILMGAAAAATVYLLLHPHIFSLFRSADWSALKNGEIHLPGGFVTAYYLVNKRHIPELALLLVSVAVCIFGNKKHLLLQWPALCILVILLLSTLLRWANPAYFVFMAPFTSFFIMQALYADRYRNWILAAILLFTLPQYAYRYRFWSSRDAGFSQYDENQINAAITREAALIGKSPQQLNLIGNYTLWFAHPDLFVNLNKDVVNNSMLSNADLLLCFDNPLDPLFTSSTTQEIPCSSLNHIHYKPAETITLHGHVLRLLIPTNQP</sequence>
<proteinExistence type="predicted"/>
<feature type="transmembrane region" description="Helical" evidence="1">
    <location>
        <begin position="214"/>
        <end position="232"/>
    </location>
</feature>
<keyword evidence="1" id="KW-0812">Transmembrane</keyword>
<dbReference type="EMBL" id="RSDW01000001">
    <property type="protein sequence ID" value="RSL16729.1"/>
    <property type="molecule type" value="Genomic_DNA"/>
</dbReference>
<feature type="transmembrane region" description="Helical" evidence="1">
    <location>
        <begin position="21"/>
        <end position="39"/>
    </location>
</feature>
<feature type="transmembrane region" description="Helical" evidence="1">
    <location>
        <begin position="92"/>
        <end position="116"/>
    </location>
</feature>
<feature type="transmembrane region" description="Helical" evidence="1">
    <location>
        <begin position="342"/>
        <end position="357"/>
    </location>
</feature>
<organism evidence="2 3">
    <name type="scientific">Edaphobacter aggregans</name>
    <dbReference type="NCBI Taxonomy" id="570835"/>
    <lineage>
        <taxon>Bacteria</taxon>
        <taxon>Pseudomonadati</taxon>
        <taxon>Acidobacteriota</taxon>
        <taxon>Terriglobia</taxon>
        <taxon>Terriglobales</taxon>
        <taxon>Acidobacteriaceae</taxon>
        <taxon>Edaphobacter</taxon>
    </lineage>
</organism>
<reference evidence="2 3" key="1">
    <citation type="submission" date="2018-12" db="EMBL/GenBank/DDBJ databases">
        <title>Sequencing of bacterial isolates from soil warming experiment in Harvard Forest, Massachusetts, USA.</title>
        <authorList>
            <person name="Deangelis K."/>
        </authorList>
    </citation>
    <scope>NUCLEOTIDE SEQUENCE [LARGE SCALE GENOMIC DNA]</scope>
    <source>
        <strain evidence="2 3">EB153</strain>
    </source>
</reference>
<evidence type="ECO:0000313" key="2">
    <source>
        <dbReference type="EMBL" id="RSL16729.1"/>
    </source>
</evidence>
<keyword evidence="3" id="KW-1185">Reference proteome</keyword>
<evidence type="ECO:0000313" key="3">
    <source>
        <dbReference type="Proteomes" id="UP000269669"/>
    </source>
</evidence>
<comment type="caution">
    <text evidence="2">The sequence shown here is derived from an EMBL/GenBank/DDBJ whole genome shotgun (WGS) entry which is preliminary data.</text>
</comment>
<dbReference type="OrthoDB" id="118029at2"/>
<feature type="transmembrane region" description="Helical" evidence="1">
    <location>
        <begin position="122"/>
        <end position="144"/>
    </location>
</feature>
<evidence type="ECO:0000256" key="1">
    <source>
        <dbReference type="SAM" id="Phobius"/>
    </source>
</evidence>
<feature type="transmembrane region" description="Helical" evidence="1">
    <location>
        <begin position="184"/>
        <end position="202"/>
    </location>
</feature>
<dbReference type="Proteomes" id="UP000269669">
    <property type="component" value="Unassembled WGS sequence"/>
</dbReference>
<keyword evidence="1" id="KW-0472">Membrane</keyword>
<accession>A0A428MIR6</accession>
<feature type="transmembrane region" description="Helical" evidence="1">
    <location>
        <begin position="293"/>
        <end position="311"/>
    </location>
</feature>
<feature type="transmembrane region" description="Helical" evidence="1">
    <location>
        <begin position="270"/>
        <end position="286"/>
    </location>
</feature>
<name>A0A428MIR6_9BACT</name>
<protein>
    <recommendedName>
        <fullName evidence="4">Dolichyl-phosphate-mannose-protein mannosyltransferase</fullName>
    </recommendedName>
</protein>
<evidence type="ECO:0008006" key="4">
    <source>
        <dbReference type="Google" id="ProtNLM"/>
    </source>
</evidence>
<dbReference type="RefSeq" id="WP_125485299.1">
    <property type="nucleotide sequence ID" value="NZ_RSDW01000001.1"/>
</dbReference>
<feature type="transmembrane region" description="Helical" evidence="1">
    <location>
        <begin position="63"/>
        <end position="85"/>
    </location>
</feature>
<keyword evidence="1" id="KW-1133">Transmembrane helix</keyword>
<dbReference type="AlphaFoldDB" id="A0A428MIR6"/>
<feature type="transmembrane region" description="Helical" evidence="1">
    <location>
        <begin position="156"/>
        <end position="178"/>
    </location>
</feature>
<feature type="transmembrane region" description="Helical" evidence="1">
    <location>
        <begin position="317"/>
        <end position="335"/>
    </location>
</feature>